<dbReference type="PANTHER" id="PTHR45913">
    <property type="entry name" value="EPM2A-INTERACTING PROTEIN 1"/>
    <property type="match status" value="1"/>
</dbReference>
<dbReference type="KEGG" id="osn:115216211"/>
<dbReference type="RefSeq" id="XP_029641270.1">
    <property type="nucleotide sequence ID" value="XM_029785410.1"/>
</dbReference>
<proteinExistence type="predicted"/>
<evidence type="ECO:0000313" key="2">
    <source>
        <dbReference type="RefSeq" id="XP_029641270.1"/>
    </source>
</evidence>
<evidence type="ECO:0000313" key="1">
    <source>
        <dbReference type="Proteomes" id="UP000515154"/>
    </source>
</evidence>
<sequence length="154" mass="18352">MLMMDDEVINEDLLYHPKVRWLSQGKILIKILSLRRQIIDFFKENNKHCHLSDPNFFRDVAFLCDVMSKQNELNISLQGKNKCIYMWQKTLKLSFFKFLLTQLKLSEEHFPQLTKVLSENEDVYESFEKHNITLKLVFHSHSVDVSEASKELQM</sequence>
<organism evidence="1 2">
    <name type="scientific">Octopus sinensis</name>
    <name type="common">East Asian common octopus</name>
    <dbReference type="NCBI Taxonomy" id="2607531"/>
    <lineage>
        <taxon>Eukaryota</taxon>
        <taxon>Metazoa</taxon>
        <taxon>Spiralia</taxon>
        <taxon>Lophotrochozoa</taxon>
        <taxon>Mollusca</taxon>
        <taxon>Cephalopoda</taxon>
        <taxon>Coleoidea</taxon>
        <taxon>Octopodiformes</taxon>
        <taxon>Octopoda</taxon>
        <taxon>Incirrata</taxon>
        <taxon>Octopodidae</taxon>
        <taxon>Octopus</taxon>
    </lineage>
</organism>
<dbReference type="Proteomes" id="UP000515154">
    <property type="component" value="Linkage group LG10"/>
</dbReference>
<dbReference type="AlphaFoldDB" id="A0A6P7SSK7"/>
<reference evidence="2" key="1">
    <citation type="submission" date="2025-08" db="UniProtKB">
        <authorList>
            <consortium name="RefSeq"/>
        </authorList>
    </citation>
    <scope>IDENTIFICATION</scope>
</reference>
<gene>
    <name evidence="2" type="primary">LOC115216211</name>
</gene>
<keyword evidence="1" id="KW-1185">Reference proteome</keyword>
<accession>A0A6P7SSK7</accession>
<protein>
    <submittedName>
        <fullName evidence="2">Protein FAM200B-like</fullName>
    </submittedName>
</protein>
<dbReference type="PANTHER" id="PTHR45913:SF19">
    <property type="entry name" value="LOW QUALITY PROTEIN: ZINC FINGER BED DOMAIN-CONTAINING PROTEIN 5-LIKE"/>
    <property type="match status" value="1"/>
</dbReference>
<name>A0A6P7SSK7_9MOLL</name>